<protein>
    <submittedName>
        <fullName evidence="5">Related to WD40-repeat protein (Notchless protein)</fullName>
    </submittedName>
</protein>
<dbReference type="OMA" id="ERISWAT"/>
<feature type="repeat" description="WD" evidence="3">
    <location>
        <begin position="648"/>
        <end position="689"/>
    </location>
</feature>
<sequence length="994" mass="109140">RRLTDAKSGLMQALTLYITISVKATAERDILKDLRSKPRQRPPECQPGTRVEILAKCEAWSKDLDAPNILWIKAAPGAGKSAIASTLVTTLGIKKTRLGATFFFNRQETAAVTASTVWQGIAYDLARHPTIRKQLADKMNKEEIDLATPNINTIFDQLIGEPLSKIGTVSGDQSPIVVLDALDECGGLEGVRSTEFRNLIRTLAAWSDLPSSCKLIVTSREEAVIARIFTGPRTPYTIDLLIGEETINQSTKDVQAFLSQELGEITKEYSSLPVGWPGVATIETLATKAGGLFIWASTAVEYIRRGPPKENLEEMIHADITMGMSALYTKVIDTAFRDAPSKIIQESQMVLGTIVVAREILDIRTIAELLAIDLSRVEYICNALRPVLEIRKGARFRHQSFVDFLLNQQATGSALQIDTINCNQILADHCLRVMTERLRFNICEIPSSYLLNSDVLNTLSSIEDYIPSCLQYASRYWVDHLQGIPPGEETIVGIRYILKNHFLSWLEVASLCSFAHALQSILIPLIAWLKINNGGSLIPFATDMLRFTTHFIEPISSSAAHIYISALSLSPTSSEVKKNYQDRFPSGLVVCTGGYRSWSPLLLTLRGHSGIITAVTISPGGDRIASGSEDNTIRLWDAETGKQIGQSLEGHTEKVNSVAFSPDGRRIVSGANDNTVRLWDAKTGEQIGQPLQGHTDRVRSVMFSPDGCRIASGSDDETVRLWDVETGEQVDHPLRGHTNWVMSIAFSPDGRRIVSGANDKQSVAFSPDGLRVVSGSHDKTVRLWDIETGKQIGRSFEGHASFVLSVIFSPDGYRIASSSGDKTVQLWDVETGKQVGQPLVGHADPVGSIAFSPDGHRIASGSDDKTVRLWGVESGEATVQPVEGHADSVMSVAFSPDGRLIASGSGDKTVRLWDTETGKQIGEPLEGHTRSVNSVAFSLDDRRLVSGSDDQTIRLWDVETKKQTGQPFQGHTDRVWMRQYDYGTQRQASRWGSL</sequence>
<feature type="repeat" description="WD" evidence="3">
    <location>
        <begin position="762"/>
        <end position="794"/>
    </location>
</feature>
<dbReference type="eggNOG" id="KOG0272">
    <property type="taxonomic scope" value="Eukaryota"/>
</dbReference>
<dbReference type="Gene3D" id="2.130.10.10">
    <property type="entry name" value="YVTN repeat-like/Quinoprotein amine dehydrogenase"/>
    <property type="match status" value="4"/>
</dbReference>
<dbReference type="InterPro" id="IPR019775">
    <property type="entry name" value="WD40_repeat_CS"/>
</dbReference>
<keyword evidence="1 3" id="KW-0853">WD repeat</keyword>
<feature type="repeat" description="WD" evidence="3">
    <location>
        <begin position="734"/>
        <end position="759"/>
    </location>
</feature>
<reference evidence="5 6" key="1">
    <citation type="journal article" date="2011" name="PLoS Pathog.">
        <title>Endophytic Life Strategies Decoded by Genome and Transcriptome Analyses of the Mutualistic Root Symbiont Piriformospora indica.</title>
        <authorList>
            <person name="Zuccaro A."/>
            <person name="Lahrmann U."/>
            <person name="Guldener U."/>
            <person name="Langen G."/>
            <person name="Pfiffi S."/>
            <person name="Biedenkopf D."/>
            <person name="Wong P."/>
            <person name="Samans B."/>
            <person name="Grimm C."/>
            <person name="Basiewicz M."/>
            <person name="Murat C."/>
            <person name="Martin F."/>
            <person name="Kogel K.H."/>
        </authorList>
    </citation>
    <scope>NUCLEOTIDE SEQUENCE [LARGE SCALE GENOMIC DNA]</scope>
    <source>
        <strain evidence="5 6">DSM 11827</strain>
    </source>
</reference>
<dbReference type="PRINTS" id="PR00320">
    <property type="entry name" value="GPROTEINBRPT"/>
</dbReference>
<proteinExistence type="predicted"/>
<dbReference type="Pfam" id="PF24883">
    <property type="entry name" value="NPHP3_N"/>
    <property type="match status" value="1"/>
</dbReference>
<accession>G4TYS4</accession>
<evidence type="ECO:0000313" key="6">
    <source>
        <dbReference type="Proteomes" id="UP000007148"/>
    </source>
</evidence>
<dbReference type="PROSITE" id="PS50294">
    <property type="entry name" value="WD_REPEATS_REGION"/>
    <property type="match status" value="8"/>
</dbReference>
<organism evidence="5 6">
    <name type="scientific">Serendipita indica (strain DSM 11827)</name>
    <name type="common">Root endophyte fungus</name>
    <name type="synonym">Piriformospora indica</name>
    <dbReference type="NCBI Taxonomy" id="1109443"/>
    <lineage>
        <taxon>Eukaryota</taxon>
        <taxon>Fungi</taxon>
        <taxon>Dikarya</taxon>
        <taxon>Basidiomycota</taxon>
        <taxon>Agaricomycotina</taxon>
        <taxon>Agaricomycetes</taxon>
        <taxon>Sebacinales</taxon>
        <taxon>Serendipitaceae</taxon>
        <taxon>Serendipita</taxon>
    </lineage>
</organism>
<dbReference type="SUPFAM" id="SSF82171">
    <property type="entry name" value="DPP6 N-terminal domain-like"/>
    <property type="match status" value="1"/>
</dbReference>
<dbReference type="HOGENOM" id="CLU_000288_6_3_1"/>
<dbReference type="InterPro" id="IPR020472">
    <property type="entry name" value="WD40_PAC1"/>
</dbReference>
<feature type="repeat" description="WD" evidence="3">
    <location>
        <begin position="691"/>
        <end position="732"/>
    </location>
</feature>
<evidence type="ECO:0000259" key="4">
    <source>
        <dbReference type="Pfam" id="PF24883"/>
    </source>
</evidence>
<dbReference type="InParanoid" id="G4TYS4"/>
<dbReference type="Pfam" id="PF00400">
    <property type="entry name" value="WD40"/>
    <property type="match status" value="9"/>
</dbReference>
<dbReference type="PROSITE" id="PS00678">
    <property type="entry name" value="WD_REPEATS_1"/>
    <property type="match status" value="7"/>
</dbReference>
<dbReference type="EMBL" id="CAFZ01000769">
    <property type="protein sequence ID" value="CCA76467.1"/>
    <property type="molecule type" value="Genomic_DNA"/>
</dbReference>
<dbReference type="Proteomes" id="UP000007148">
    <property type="component" value="Unassembled WGS sequence"/>
</dbReference>
<name>G4TYS4_SERID</name>
<evidence type="ECO:0000256" key="3">
    <source>
        <dbReference type="PROSITE-ProRule" id="PRU00221"/>
    </source>
</evidence>
<feature type="repeat" description="WD" evidence="3">
    <location>
        <begin position="882"/>
        <end position="923"/>
    </location>
</feature>
<feature type="repeat" description="WD" evidence="3">
    <location>
        <begin position="796"/>
        <end position="837"/>
    </location>
</feature>
<dbReference type="SUPFAM" id="SSF50978">
    <property type="entry name" value="WD40 repeat-like"/>
    <property type="match status" value="1"/>
</dbReference>
<dbReference type="InterPro" id="IPR001680">
    <property type="entry name" value="WD40_rpt"/>
</dbReference>
<keyword evidence="6" id="KW-1185">Reference proteome</keyword>
<comment type="caution">
    <text evidence="5">The sequence shown here is derived from an EMBL/GenBank/DDBJ whole genome shotgun (WGS) entry which is preliminary data.</text>
</comment>
<dbReference type="CDD" id="cd00200">
    <property type="entry name" value="WD40"/>
    <property type="match status" value="1"/>
</dbReference>
<dbReference type="InterPro" id="IPR056884">
    <property type="entry name" value="NPHP3-like_N"/>
</dbReference>
<feature type="repeat" description="WD" evidence="3">
    <location>
        <begin position="925"/>
        <end position="966"/>
    </location>
</feature>
<dbReference type="Gene3D" id="3.40.50.300">
    <property type="entry name" value="P-loop containing nucleotide triphosphate hydrolases"/>
    <property type="match status" value="1"/>
</dbReference>
<dbReference type="STRING" id="1109443.G4TYS4"/>
<evidence type="ECO:0000256" key="2">
    <source>
        <dbReference type="ARBA" id="ARBA00022737"/>
    </source>
</evidence>
<dbReference type="PANTHER" id="PTHR19879">
    <property type="entry name" value="TRANSCRIPTION INITIATION FACTOR TFIID"/>
    <property type="match status" value="1"/>
</dbReference>
<dbReference type="OrthoDB" id="538223at2759"/>
<dbReference type="InterPro" id="IPR015943">
    <property type="entry name" value="WD40/YVTN_repeat-like_dom_sf"/>
</dbReference>
<dbReference type="InterPro" id="IPR027417">
    <property type="entry name" value="P-loop_NTPase"/>
</dbReference>
<dbReference type="InterPro" id="IPR036322">
    <property type="entry name" value="WD40_repeat_dom_sf"/>
</dbReference>
<dbReference type="PANTHER" id="PTHR19879:SF9">
    <property type="entry name" value="TRANSCRIPTION INITIATION FACTOR TFIID SUBUNIT 5"/>
    <property type="match status" value="1"/>
</dbReference>
<dbReference type="PROSITE" id="PS50082">
    <property type="entry name" value="WD_REPEATS_2"/>
    <property type="match status" value="9"/>
</dbReference>
<feature type="non-terminal residue" evidence="5">
    <location>
        <position position="994"/>
    </location>
</feature>
<evidence type="ECO:0000256" key="1">
    <source>
        <dbReference type="ARBA" id="ARBA00022574"/>
    </source>
</evidence>
<feature type="domain" description="Nephrocystin 3-like N-terminal" evidence="4">
    <location>
        <begin position="56"/>
        <end position="220"/>
    </location>
</feature>
<evidence type="ECO:0000313" key="5">
    <source>
        <dbReference type="EMBL" id="CCA76467.1"/>
    </source>
</evidence>
<dbReference type="SUPFAM" id="SSF52540">
    <property type="entry name" value="P-loop containing nucleoside triphosphate hydrolases"/>
    <property type="match status" value="1"/>
</dbReference>
<dbReference type="AlphaFoldDB" id="G4TYS4"/>
<feature type="repeat" description="WD" evidence="3">
    <location>
        <begin position="605"/>
        <end position="646"/>
    </location>
</feature>
<gene>
    <name evidence="5" type="ORF">PIIN_10460</name>
</gene>
<keyword evidence="2" id="KW-0677">Repeat</keyword>
<dbReference type="SMART" id="SM00320">
    <property type="entry name" value="WD40"/>
    <property type="match status" value="8"/>
</dbReference>
<feature type="repeat" description="WD" evidence="3">
    <location>
        <begin position="839"/>
        <end position="880"/>
    </location>
</feature>